<gene>
    <name evidence="3" type="primary">fabG_13</name>
    <name evidence="3" type="ORF">WG78_21015</name>
</gene>
<evidence type="ECO:0000256" key="1">
    <source>
        <dbReference type="ARBA" id="ARBA00006484"/>
    </source>
</evidence>
<dbReference type="InterPro" id="IPR020904">
    <property type="entry name" value="Sc_DH/Rdtase_CS"/>
</dbReference>
<dbReference type="PRINTS" id="PR00081">
    <property type="entry name" value="GDHRDH"/>
</dbReference>
<dbReference type="PATRIC" id="fig|857265.3.peg.4301"/>
<reference evidence="3 4" key="1">
    <citation type="submission" date="2015-07" db="EMBL/GenBank/DDBJ databases">
        <title>Draft genome sequence of the Amantichitinum ursilacus IGB-41, a new chitin-degrading bacterium.</title>
        <authorList>
            <person name="Kirstahler P."/>
            <person name="Guenther M."/>
            <person name="Grumaz C."/>
            <person name="Rupp S."/>
            <person name="Zibek S."/>
            <person name="Sohn K."/>
        </authorList>
    </citation>
    <scope>NUCLEOTIDE SEQUENCE [LARGE SCALE GENOMIC DNA]</scope>
    <source>
        <strain evidence="3 4">IGB-41</strain>
    </source>
</reference>
<protein>
    <submittedName>
        <fullName evidence="3">3-oxoacyl-[acyl-carrier-protein] reductase FabG</fullName>
        <ecNumber evidence="3">1.1.1.100</ecNumber>
    </submittedName>
</protein>
<dbReference type="NCBIfam" id="NF006598">
    <property type="entry name" value="PRK09135.1"/>
    <property type="match status" value="1"/>
</dbReference>
<dbReference type="Pfam" id="PF13561">
    <property type="entry name" value="adh_short_C2"/>
    <property type="match status" value="1"/>
</dbReference>
<dbReference type="PANTHER" id="PTHR43639">
    <property type="entry name" value="OXIDOREDUCTASE, SHORT-CHAIN DEHYDROGENASE/REDUCTASE FAMILY (AFU_ORTHOLOGUE AFUA_5G02870)"/>
    <property type="match status" value="1"/>
</dbReference>
<dbReference type="EC" id="1.1.1.100" evidence="3"/>
<comment type="caution">
    <text evidence="3">The sequence shown here is derived from an EMBL/GenBank/DDBJ whole genome shotgun (WGS) entry which is preliminary data.</text>
</comment>
<dbReference type="PANTHER" id="PTHR43639:SF1">
    <property type="entry name" value="SHORT-CHAIN DEHYDROGENASE_REDUCTASE FAMILY PROTEIN"/>
    <property type="match status" value="1"/>
</dbReference>
<dbReference type="InterPro" id="IPR036291">
    <property type="entry name" value="NAD(P)-bd_dom_sf"/>
</dbReference>
<organism evidence="3 4">
    <name type="scientific">Amantichitinum ursilacus</name>
    <dbReference type="NCBI Taxonomy" id="857265"/>
    <lineage>
        <taxon>Bacteria</taxon>
        <taxon>Pseudomonadati</taxon>
        <taxon>Pseudomonadota</taxon>
        <taxon>Betaproteobacteria</taxon>
        <taxon>Neisseriales</taxon>
        <taxon>Chitinibacteraceae</taxon>
        <taxon>Amantichitinum</taxon>
    </lineage>
</organism>
<evidence type="ECO:0000256" key="2">
    <source>
        <dbReference type="ARBA" id="ARBA00023002"/>
    </source>
</evidence>
<dbReference type="RefSeq" id="WP_236692093.1">
    <property type="nucleotide sequence ID" value="NZ_LAQT01000037.1"/>
</dbReference>
<dbReference type="EMBL" id="LAQT01000037">
    <property type="protein sequence ID" value="KPC49415.1"/>
    <property type="molecule type" value="Genomic_DNA"/>
</dbReference>
<proteinExistence type="inferred from homology"/>
<dbReference type="Proteomes" id="UP000037939">
    <property type="component" value="Unassembled WGS sequence"/>
</dbReference>
<name>A0A0N0GL36_9NEIS</name>
<comment type="similarity">
    <text evidence="1">Belongs to the short-chain dehydrogenases/reductases (SDR) family.</text>
</comment>
<dbReference type="PROSITE" id="PS00061">
    <property type="entry name" value="ADH_SHORT"/>
    <property type="match status" value="1"/>
</dbReference>
<dbReference type="PRINTS" id="PR00080">
    <property type="entry name" value="SDRFAMILY"/>
</dbReference>
<sequence length="259" mass="27377">MTQPQMYGSGDTPQPARVVLITGGARRVGAGVARFLHARGWRVALHYRSSAAEALALVAELNGLRADSACALQQDLLDIAALPTLVQAVISQFGRLDALVNNASSFFPTPLGEFTEAAWDDLLGSNLKAPLFLAQAAAPALRATHGSIISIVDIHVERPYPLHTFYTVAKAGLVAMTRSLARELAPAIRVNAVAPGTNLWPDGDGSVFDAAERQRIEASIPLARTGTPEDLAQAIHYLLEAAYVSGVILPVDGGRSVVL</sequence>
<evidence type="ECO:0000313" key="3">
    <source>
        <dbReference type="EMBL" id="KPC49415.1"/>
    </source>
</evidence>
<dbReference type="Gene3D" id="3.40.50.720">
    <property type="entry name" value="NAD(P)-binding Rossmann-like Domain"/>
    <property type="match status" value="1"/>
</dbReference>
<keyword evidence="4" id="KW-1185">Reference proteome</keyword>
<dbReference type="SUPFAM" id="SSF51735">
    <property type="entry name" value="NAD(P)-binding Rossmann-fold domains"/>
    <property type="match status" value="1"/>
</dbReference>
<dbReference type="STRING" id="857265.WG78_21015"/>
<keyword evidence="2 3" id="KW-0560">Oxidoreductase</keyword>
<dbReference type="AlphaFoldDB" id="A0A0N0GL36"/>
<dbReference type="InterPro" id="IPR002347">
    <property type="entry name" value="SDR_fam"/>
</dbReference>
<evidence type="ECO:0000313" key="4">
    <source>
        <dbReference type="Proteomes" id="UP000037939"/>
    </source>
</evidence>
<accession>A0A0N0GL36</accession>
<dbReference type="GO" id="GO:0004316">
    <property type="term" value="F:3-oxoacyl-[acyl-carrier-protein] reductase (NADPH) activity"/>
    <property type="evidence" value="ECO:0007669"/>
    <property type="project" value="UniProtKB-EC"/>
</dbReference>